<dbReference type="InterPro" id="IPR001789">
    <property type="entry name" value="Sig_transdc_resp-reg_receiver"/>
</dbReference>
<sequence>MTLNRIMHVEDDESIRMVAEMALVDVAGFELLSCDSGQSALAQAEAFAPELVLLDVMMPRMDGLQTLAELRKLPSLATTPVVFMTAKIQQAEKQQYLDAGAIAVVEKPFEPMELGDTLRALYQQARQA</sequence>
<dbReference type="PROSITE" id="PS50110">
    <property type="entry name" value="RESPONSE_REGULATORY"/>
    <property type="match status" value="1"/>
</dbReference>
<dbReference type="RefSeq" id="WP_305944076.1">
    <property type="nucleotide sequence ID" value="NZ_JAUZVY010000001.1"/>
</dbReference>
<evidence type="ECO:0000313" key="5">
    <source>
        <dbReference type="Proteomes" id="UP001236258"/>
    </source>
</evidence>
<name>A0ABT9GMJ1_9GAMM</name>
<keyword evidence="1 2" id="KW-0597">Phosphoprotein</keyword>
<reference evidence="4 5" key="1">
    <citation type="submission" date="2023-08" db="EMBL/GenBank/DDBJ databases">
        <authorList>
            <person name="Joshi A."/>
            <person name="Thite S."/>
        </authorList>
    </citation>
    <scope>NUCLEOTIDE SEQUENCE [LARGE SCALE GENOMIC DNA]</scope>
    <source>
        <strain evidence="4 5">1E1</strain>
    </source>
</reference>
<dbReference type="Proteomes" id="UP001236258">
    <property type="component" value="Unassembled WGS sequence"/>
</dbReference>
<evidence type="ECO:0000256" key="2">
    <source>
        <dbReference type="PROSITE-ProRule" id="PRU00169"/>
    </source>
</evidence>
<dbReference type="SUPFAM" id="SSF52172">
    <property type="entry name" value="CheY-like"/>
    <property type="match status" value="1"/>
</dbReference>
<dbReference type="InterPro" id="IPR050595">
    <property type="entry name" value="Bact_response_regulator"/>
</dbReference>
<dbReference type="InterPro" id="IPR011006">
    <property type="entry name" value="CheY-like_superfamily"/>
</dbReference>
<evidence type="ECO:0000256" key="1">
    <source>
        <dbReference type="ARBA" id="ARBA00022553"/>
    </source>
</evidence>
<accession>A0ABT9GMJ1</accession>
<dbReference type="SMART" id="SM00448">
    <property type="entry name" value="REC"/>
    <property type="match status" value="1"/>
</dbReference>
<dbReference type="EMBL" id="JAUZVY010000001">
    <property type="protein sequence ID" value="MDP4527891.1"/>
    <property type="molecule type" value="Genomic_DNA"/>
</dbReference>
<dbReference type="PANTHER" id="PTHR44591:SF3">
    <property type="entry name" value="RESPONSE REGULATORY DOMAIN-CONTAINING PROTEIN"/>
    <property type="match status" value="1"/>
</dbReference>
<protein>
    <submittedName>
        <fullName evidence="4">Response regulator</fullName>
    </submittedName>
</protein>
<feature type="modified residue" description="4-aspartylphosphate" evidence="2">
    <location>
        <position position="55"/>
    </location>
</feature>
<evidence type="ECO:0000313" key="4">
    <source>
        <dbReference type="EMBL" id="MDP4527891.1"/>
    </source>
</evidence>
<proteinExistence type="predicted"/>
<keyword evidence="5" id="KW-1185">Reference proteome</keyword>
<gene>
    <name evidence="4" type="ORF">Q3O59_02435</name>
</gene>
<dbReference type="Pfam" id="PF00072">
    <property type="entry name" value="Response_reg"/>
    <property type="match status" value="1"/>
</dbReference>
<feature type="domain" description="Response regulatory" evidence="3">
    <location>
        <begin position="5"/>
        <end position="122"/>
    </location>
</feature>
<comment type="caution">
    <text evidence="4">The sequence shown here is derived from an EMBL/GenBank/DDBJ whole genome shotgun (WGS) entry which is preliminary data.</text>
</comment>
<dbReference type="Gene3D" id="3.40.50.2300">
    <property type="match status" value="1"/>
</dbReference>
<dbReference type="PANTHER" id="PTHR44591">
    <property type="entry name" value="STRESS RESPONSE REGULATOR PROTEIN 1"/>
    <property type="match status" value="1"/>
</dbReference>
<organism evidence="4 5">
    <name type="scientific">Alkalimonas delamerensis</name>
    <dbReference type="NCBI Taxonomy" id="265981"/>
    <lineage>
        <taxon>Bacteria</taxon>
        <taxon>Pseudomonadati</taxon>
        <taxon>Pseudomonadota</taxon>
        <taxon>Gammaproteobacteria</taxon>
        <taxon>Alkalimonas</taxon>
    </lineage>
</organism>
<evidence type="ECO:0000259" key="3">
    <source>
        <dbReference type="PROSITE" id="PS50110"/>
    </source>
</evidence>